<dbReference type="Proteomes" id="UP000237000">
    <property type="component" value="Unassembled WGS sequence"/>
</dbReference>
<protein>
    <submittedName>
        <fullName evidence="1">Uncharacterized protein</fullName>
    </submittedName>
</protein>
<keyword evidence="2" id="KW-1185">Reference proteome</keyword>
<comment type="caution">
    <text evidence="1">The sequence shown here is derived from an EMBL/GenBank/DDBJ whole genome shotgun (WGS) entry which is preliminary data.</text>
</comment>
<sequence length="125" mass="14472">MVVGYRDYENLLLKFSSNGPCKASNAQFRLLDEQSSKTEAYRQLNSTYCQFTVNPHDLLKHGCSSHQENGFIIQDPARKYRVRFDFKARLDSSYAWKSSYCQNQRYNFLVVVGFYSPVESSSKIG</sequence>
<gene>
    <name evidence="1" type="ORF">TorRG33x02_191090</name>
</gene>
<reference evidence="2" key="1">
    <citation type="submission" date="2016-06" db="EMBL/GenBank/DDBJ databases">
        <title>Parallel loss of symbiosis genes in relatives of nitrogen-fixing non-legume Parasponia.</title>
        <authorList>
            <person name="Van Velzen R."/>
            <person name="Holmer R."/>
            <person name="Bu F."/>
            <person name="Rutten L."/>
            <person name="Van Zeijl A."/>
            <person name="Liu W."/>
            <person name="Santuari L."/>
            <person name="Cao Q."/>
            <person name="Sharma T."/>
            <person name="Shen D."/>
            <person name="Roswanjaya Y."/>
            <person name="Wardhani T."/>
            <person name="Kalhor M.S."/>
            <person name="Jansen J."/>
            <person name="Van den Hoogen J."/>
            <person name="Gungor B."/>
            <person name="Hartog M."/>
            <person name="Hontelez J."/>
            <person name="Verver J."/>
            <person name="Yang W.-C."/>
            <person name="Schijlen E."/>
            <person name="Repin R."/>
            <person name="Schilthuizen M."/>
            <person name="Schranz E."/>
            <person name="Heidstra R."/>
            <person name="Miyata K."/>
            <person name="Fedorova E."/>
            <person name="Kohlen W."/>
            <person name="Bisseling T."/>
            <person name="Smit S."/>
            <person name="Geurts R."/>
        </authorList>
    </citation>
    <scope>NUCLEOTIDE SEQUENCE [LARGE SCALE GENOMIC DNA]</scope>
    <source>
        <strain evidence="2">cv. RG33-2</strain>
    </source>
</reference>
<dbReference type="InParanoid" id="A0A2P5EHX4"/>
<name>A0A2P5EHX4_TREOI</name>
<evidence type="ECO:0000313" key="1">
    <source>
        <dbReference type="EMBL" id="PON85135.1"/>
    </source>
</evidence>
<evidence type="ECO:0000313" key="2">
    <source>
        <dbReference type="Proteomes" id="UP000237000"/>
    </source>
</evidence>
<dbReference type="AlphaFoldDB" id="A0A2P5EHX4"/>
<dbReference type="EMBL" id="JXTC01000152">
    <property type="protein sequence ID" value="PON85135.1"/>
    <property type="molecule type" value="Genomic_DNA"/>
</dbReference>
<accession>A0A2P5EHX4</accession>
<proteinExistence type="predicted"/>
<organism evidence="1 2">
    <name type="scientific">Trema orientale</name>
    <name type="common">Charcoal tree</name>
    <name type="synonym">Celtis orientalis</name>
    <dbReference type="NCBI Taxonomy" id="63057"/>
    <lineage>
        <taxon>Eukaryota</taxon>
        <taxon>Viridiplantae</taxon>
        <taxon>Streptophyta</taxon>
        <taxon>Embryophyta</taxon>
        <taxon>Tracheophyta</taxon>
        <taxon>Spermatophyta</taxon>
        <taxon>Magnoliopsida</taxon>
        <taxon>eudicotyledons</taxon>
        <taxon>Gunneridae</taxon>
        <taxon>Pentapetalae</taxon>
        <taxon>rosids</taxon>
        <taxon>fabids</taxon>
        <taxon>Rosales</taxon>
        <taxon>Cannabaceae</taxon>
        <taxon>Trema</taxon>
    </lineage>
</organism>